<keyword evidence="2" id="KW-1185">Reference proteome</keyword>
<dbReference type="Proteomes" id="UP000621500">
    <property type="component" value="Unassembled WGS sequence"/>
</dbReference>
<name>A0ABQ4F2R7_9ACTN</name>
<evidence type="ECO:0000313" key="1">
    <source>
        <dbReference type="EMBL" id="GIH01188.1"/>
    </source>
</evidence>
<accession>A0ABQ4F2R7</accession>
<comment type="caution">
    <text evidence="1">The sequence shown here is derived from an EMBL/GenBank/DDBJ whole genome shotgun (WGS) entry which is preliminary data.</text>
</comment>
<evidence type="ECO:0000313" key="2">
    <source>
        <dbReference type="Proteomes" id="UP000621500"/>
    </source>
</evidence>
<protein>
    <submittedName>
        <fullName evidence="1">Uncharacterized protein</fullName>
    </submittedName>
</protein>
<reference evidence="1 2" key="1">
    <citation type="submission" date="2021-01" db="EMBL/GenBank/DDBJ databases">
        <title>Whole genome shotgun sequence of Plantactinospora mayteni NBRC 109088.</title>
        <authorList>
            <person name="Komaki H."/>
            <person name="Tamura T."/>
        </authorList>
    </citation>
    <scope>NUCLEOTIDE SEQUENCE [LARGE SCALE GENOMIC DNA]</scope>
    <source>
        <strain evidence="1 2">NBRC 109088</strain>
    </source>
</reference>
<sequence>MVDPDRFLVAARQALRDRDPDLTGAEATDAVADVYDAVHVLLDRDGALAADAMDGERIGVGGSLPGVRVEDRPDCLSPAGWLQQVVLNDPQPLQDYGCFLPEDPFAVPRIEDARWERTSDTAWWVIAQEHGWIRPAPSHRAAKDF</sequence>
<dbReference type="EMBL" id="BONX01000065">
    <property type="protein sequence ID" value="GIH01188.1"/>
    <property type="molecule type" value="Genomic_DNA"/>
</dbReference>
<organism evidence="1 2">
    <name type="scientific">Plantactinospora mayteni</name>
    <dbReference type="NCBI Taxonomy" id="566021"/>
    <lineage>
        <taxon>Bacteria</taxon>
        <taxon>Bacillati</taxon>
        <taxon>Actinomycetota</taxon>
        <taxon>Actinomycetes</taxon>
        <taxon>Micromonosporales</taxon>
        <taxon>Micromonosporaceae</taxon>
        <taxon>Plantactinospora</taxon>
    </lineage>
</organism>
<proteinExistence type="predicted"/>
<gene>
    <name evidence="1" type="ORF">Pma05_77600</name>
</gene>